<feature type="transmembrane region" description="Helical" evidence="1">
    <location>
        <begin position="6"/>
        <end position="28"/>
    </location>
</feature>
<sequence length="42" mass="4913">MNVMWYDCVCICNLVTFFLFVELAFILASNKHLILRKETCAV</sequence>
<evidence type="ECO:0000313" key="2">
    <source>
        <dbReference type="EMBL" id="MBX54878.1"/>
    </source>
</evidence>
<accession>A0A2P2PJD0</accession>
<keyword evidence="1" id="KW-0472">Membrane</keyword>
<proteinExistence type="predicted"/>
<keyword evidence="1" id="KW-0812">Transmembrane</keyword>
<dbReference type="EMBL" id="GGEC01074394">
    <property type="protein sequence ID" value="MBX54878.1"/>
    <property type="molecule type" value="Transcribed_RNA"/>
</dbReference>
<reference evidence="2" key="1">
    <citation type="submission" date="2018-02" db="EMBL/GenBank/DDBJ databases">
        <title>Rhizophora mucronata_Transcriptome.</title>
        <authorList>
            <person name="Meera S.P."/>
            <person name="Sreeshan A."/>
            <person name="Augustine A."/>
        </authorList>
    </citation>
    <scope>NUCLEOTIDE SEQUENCE</scope>
    <source>
        <tissue evidence="2">Leaf</tissue>
    </source>
</reference>
<keyword evidence="1" id="KW-1133">Transmembrane helix</keyword>
<protein>
    <submittedName>
        <fullName evidence="2">Uncharacterized protein</fullName>
    </submittedName>
</protein>
<name>A0A2P2PJD0_RHIMU</name>
<evidence type="ECO:0000256" key="1">
    <source>
        <dbReference type="SAM" id="Phobius"/>
    </source>
</evidence>
<dbReference type="AlphaFoldDB" id="A0A2P2PJD0"/>
<organism evidence="2">
    <name type="scientific">Rhizophora mucronata</name>
    <name type="common">Asiatic mangrove</name>
    <dbReference type="NCBI Taxonomy" id="61149"/>
    <lineage>
        <taxon>Eukaryota</taxon>
        <taxon>Viridiplantae</taxon>
        <taxon>Streptophyta</taxon>
        <taxon>Embryophyta</taxon>
        <taxon>Tracheophyta</taxon>
        <taxon>Spermatophyta</taxon>
        <taxon>Magnoliopsida</taxon>
        <taxon>eudicotyledons</taxon>
        <taxon>Gunneridae</taxon>
        <taxon>Pentapetalae</taxon>
        <taxon>rosids</taxon>
        <taxon>fabids</taxon>
        <taxon>Malpighiales</taxon>
        <taxon>Rhizophoraceae</taxon>
        <taxon>Rhizophora</taxon>
    </lineage>
</organism>